<dbReference type="Pfam" id="PF04879">
    <property type="entry name" value="Molybdop_Fe4S4"/>
    <property type="match status" value="1"/>
</dbReference>
<dbReference type="InterPro" id="IPR006657">
    <property type="entry name" value="MoPterin_dinucl-bd_dom"/>
</dbReference>
<protein>
    <submittedName>
        <fullName evidence="6">Anaerobic selenocysteine-containing dehydrogenase</fullName>
    </submittedName>
</protein>
<dbReference type="Proteomes" id="UP000192660">
    <property type="component" value="Unassembled WGS sequence"/>
</dbReference>
<sequence length="681" mass="76215">MMTGARKVHGVCPHDCYDTCGLEITAQDNQVIRIRGEQNHPITQGFACLKINRYQERLNHPDRVLYPLRRTGPKGSGKFTRCTWDEAMTEIGRQLQHILQNYGGEAVLPYSFSGNLGILSEASMDRRFFHAIGASRLARTICTASADAAWKWVYGSRIGPDPESISHARFIVLWGTNPVATNIHQIPLLDKAVEQGADLVVIDPLQTETVDRYGSHIRLNPGTDAVLAMGIGRYLVDEKLYDADFVAHYSVGLDAYRQFVEPWTLEKTAALTGVKKPVIQQLAWRLKNVQPLLIRTGYGVQRHQYGALAIWAISALSILTGSYRHPGGGHLVSNSEMFPINWEKLTRPDLLRGNPREINMLQLGNALSPALNPPIKALIVYNSNPAATAPDQSAVLQGLMRDDLLTIVHEQMLTDTARYADWVLPAAMFPEILDVHTSYWHRYVQLNQPAVTPAGEAVSNTEFFRRLAQAVGLGRESWALDSDETLIKQALDTDHPWLQGITWDSLQSKPVQKLRLSIEDRPFIDFGWPQSGLRLDPLPLIGMGFKEFVGANVDDRYPLWLITPSRKNTIKSSFANIKSLLVKEPVPTVYMHPQDMKIFNVNHGDKVELYNDRGSCHMIVHASERVSPGVLLSYAVRWNADGNGKNVNQLTSQTLSDYGGGSTFYNTRVNMKLCQQEESCL</sequence>
<evidence type="ECO:0000313" key="6">
    <source>
        <dbReference type="EMBL" id="SMC05409.1"/>
    </source>
</evidence>
<dbReference type="SMART" id="SM00926">
    <property type="entry name" value="Molybdop_Fe4S4"/>
    <property type="match status" value="1"/>
</dbReference>
<name>A0A1W1WGU9_SULTA</name>
<dbReference type="Pfam" id="PF01568">
    <property type="entry name" value="Molydop_binding"/>
    <property type="match status" value="1"/>
</dbReference>
<keyword evidence="7" id="KW-1185">Reference proteome</keyword>
<evidence type="ECO:0000313" key="7">
    <source>
        <dbReference type="Proteomes" id="UP000192660"/>
    </source>
</evidence>
<dbReference type="GO" id="GO:0043546">
    <property type="term" value="F:molybdopterin cofactor binding"/>
    <property type="evidence" value="ECO:0007669"/>
    <property type="project" value="InterPro"/>
</dbReference>
<dbReference type="InterPro" id="IPR006963">
    <property type="entry name" value="Mopterin_OxRdtase_4Fe-4S_dom"/>
</dbReference>
<dbReference type="GO" id="GO:0051536">
    <property type="term" value="F:iron-sulfur cluster binding"/>
    <property type="evidence" value="ECO:0007669"/>
    <property type="project" value="UniProtKB-KW"/>
</dbReference>
<feature type="domain" description="4Fe-4S Mo/W bis-MGD-type" evidence="5">
    <location>
        <begin position="5"/>
        <end position="62"/>
    </location>
</feature>
<dbReference type="Pfam" id="PF00384">
    <property type="entry name" value="Molybdopterin"/>
    <property type="match status" value="1"/>
</dbReference>
<dbReference type="PROSITE" id="PS51669">
    <property type="entry name" value="4FE4S_MOW_BIS_MGD"/>
    <property type="match status" value="1"/>
</dbReference>
<dbReference type="SUPFAM" id="SSF50692">
    <property type="entry name" value="ADC-like"/>
    <property type="match status" value="1"/>
</dbReference>
<dbReference type="Gene3D" id="3.40.228.10">
    <property type="entry name" value="Dimethylsulfoxide Reductase, domain 2"/>
    <property type="match status" value="1"/>
</dbReference>
<evidence type="ECO:0000256" key="2">
    <source>
        <dbReference type="ARBA" id="ARBA00022723"/>
    </source>
</evidence>
<dbReference type="EMBL" id="FWWY01000001">
    <property type="protein sequence ID" value="SMC05409.1"/>
    <property type="molecule type" value="Genomic_DNA"/>
</dbReference>
<dbReference type="CDD" id="cd02766">
    <property type="entry name" value="MopB_3"/>
    <property type="match status" value="1"/>
</dbReference>
<proteinExistence type="inferred from homology"/>
<evidence type="ECO:0000259" key="5">
    <source>
        <dbReference type="PROSITE" id="PS51669"/>
    </source>
</evidence>
<dbReference type="InterPro" id="IPR050612">
    <property type="entry name" value="Prok_Mopterin_Oxidored"/>
</dbReference>
<dbReference type="GO" id="GO:0016491">
    <property type="term" value="F:oxidoreductase activity"/>
    <property type="evidence" value="ECO:0007669"/>
    <property type="project" value="InterPro"/>
</dbReference>
<keyword evidence="2" id="KW-0479">Metal-binding</keyword>
<dbReference type="SUPFAM" id="SSF53706">
    <property type="entry name" value="Formate dehydrogenase/DMSO reductase, domains 1-3"/>
    <property type="match status" value="1"/>
</dbReference>
<dbReference type="Gene3D" id="2.20.25.90">
    <property type="entry name" value="ADC-like domains"/>
    <property type="match status" value="1"/>
</dbReference>
<evidence type="ECO:0000256" key="4">
    <source>
        <dbReference type="ARBA" id="ARBA00023014"/>
    </source>
</evidence>
<gene>
    <name evidence="6" type="ORF">SAMN00768000_2233</name>
</gene>
<dbReference type="GO" id="GO:0046872">
    <property type="term" value="F:metal ion binding"/>
    <property type="evidence" value="ECO:0007669"/>
    <property type="project" value="UniProtKB-KW"/>
</dbReference>
<dbReference type="InterPro" id="IPR006656">
    <property type="entry name" value="Mopterin_OxRdtase"/>
</dbReference>
<evidence type="ECO:0000256" key="3">
    <source>
        <dbReference type="ARBA" id="ARBA00023004"/>
    </source>
</evidence>
<dbReference type="Gene3D" id="3.30.2070.10">
    <property type="entry name" value="Formate dehydrogenase/DMSO reductase"/>
    <property type="match status" value="1"/>
</dbReference>
<dbReference type="STRING" id="28034.BFX07_09065"/>
<evidence type="ECO:0000256" key="1">
    <source>
        <dbReference type="ARBA" id="ARBA00010312"/>
    </source>
</evidence>
<accession>A0A1W1WGU9</accession>
<keyword evidence="4" id="KW-0411">Iron-sulfur</keyword>
<reference evidence="7" key="1">
    <citation type="submission" date="2017-04" db="EMBL/GenBank/DDBJ databases">
        <authorList>
            <person name="Varghese N."/>
            <person name="Submissions S."/>
        </authorList>
    </citation>
    <scope>NUCLEOTIDE SEQUENCE [LARGE SCALE GENOMIC DNA]</scope>
    <source>
        <strain evidence="7">DSM 9293</strain>
    </source>
</reference>
<dbReference type="RefSeq" id="WP_242940668.1">
    <property type="nucleotide sequence ID" value="NZ_FWWY01000001.1"/>
</dbReference>
<dbReference type="PANTHER" id="PTHR43742:SF6">
    <property type="entry name" value="OXIDOREDUCTASE YYAE-RELATED"/>
    <property type="match status" value="1"/>
</dbReference>
<dbReference type="PANTHER" id="PTHR43742">
    <property type="entry name" value="TRIMETHYLAMINE-N-OXIDE REDUCTASE"/>
    <property type="match status" value="1"/>
</dbReference>
<dbReference type="Gene3D" id="3.40.50.740">
    <property type="match status" value="1"/>
</dbReference>
<dbReference type="InterPro" id="IPR009010">
    <property type="entry name" value="Asp_de-COase-like_dom_sf"/>
</dbReference>
<dbReference type="Gene3D" id="2.40.40.20">
    <property type="match status" value="1"/>
</dbReference>
<organism evidence="6 7">
    <name type="scientific">Sulfobacillus thermosulfidooxidans (strain DSM 9293 / VKM B-1269 / AT-1)</name>
    <dbReference type="NCBI Taxonomy" id="929705"/>
    <lineage>
        <taxon>Bacteria</taxon>
        <taxon>Bacillati</taxon>
        <taxon>Bacillota</taxon>
        <taxon>Clostridia</taxon>
        <taxon>Eubacteriales</taxon>
        <taxon>Clostridiales Family XVII. Incertae Sedis</taxon>
        <taxon>Sulfobacillus</taxon>
    </lineage>
</organism>
<comment type="similarity">
    <text evidence="1">Belongs to the prokaryotic molybdopterin-containing oxidoreductase family.</text>
</comment>
<keyword evidence="3" id="KW-0408">Iron</keyword>
<dbReference type="AlphaFoldDB" id="A0A1W1WGU9"/>